<reference evidence="8 9" key="1">
    <citation type="submission" date="2020-02" db="EMBL/GenBank/DDBJ databases">
        <title>Fructobacillus sp. isolated from paper mulberry of Taiwan.</title>
        <authorList>
            <person name="Lin S.-T."/>
        </authorList>
    </citation>
    <scope>NUCLEOTIDE SEQUENCE [LARGE SCALE GENOMIC DNA]</scope>
    <source>
        <strain evidence="8 9">M2-14</strain>
    </source>
</reference>
<dbReference type="InterPro" id="IPR050808">
    <property type="entry name" value="Phage_Integrase"/>
</dbReference>
<dbReference type="Gene3D" id="1.10.150.130">
    <property type="match status" value="1"/>
</dbReference>
<keyword evidence="3 5" id="KW-0238">DNA-binding</keyword>
<gene>
    <name evidence="8" type="ORF">G6R29_01705</name>
</gene>
<feature type="domain" description="Core-binding (CB)" evidence="7">
    <location>
        <begin position="55"/>
        <end position="139"/>
    </location>
</feature>
<evidence type="ECO:0000256" key="4">
    <source>
        <dbReference type="ARBA" id="ARBA00023172"/>
    </source>
</evidence>
<dbReference type="PROSITE" id="PS51898">
    <property type="entry name" value="TYR_RECOMBINASE"/>
    <property type="match status" value="1"/>
</dbReference>
<evidence type="ECO:0000256" key="1">
    <source>
        <dbReference type="ARBA" id="ARBA00008857"/>
    </source>
</evidence>
<dbReference type="PANTHER" id="PTHR30629">
    <property type="entry name" value="PROPHAGE INTEGRASE"/>
    <property type="match status" value="1"/>
</dbReference>
<dbReference type="InterPro" id="IPR002104">
    <property type="entry name" value="Integrase_catalytic"/>
</dbReference>
<sequence>MASIYKRGKVWAAAVSYKTNDKYTRKVKSGFSTKTEAQKWAISIEEQKNRGGLSNDNLLFVDEYIKWYEVFKEPKLSWQSKNWFKICIRLITEEWGNKKINQVKASDFQKLINTYSKGHVKSSVVRIKTMISAFVRYAVDEDLIHKDFTRNVHVIAGKQSKPVDTKFLENDEIDRLIKRSKESRSVSSLMILTGIYTGLRYAEIAGLTNDDIDLDNNIIHVTKSWDTVEHQFKTTKTENSVRDVSIPSDLHDIFSQMTYGDRFVFQTRNGFPPSNNTCNTMLSIFLKKDNSKIVTMHGLRHSHASYLISNDVSVHYVSERLGHANVNITLGIYSHLLEEKREADNSKTLDLLNSLNNTKP</sequence>
<dbReference type="Pfam" id="PF00589">
    <property type="entry name" value="Phage_integrase"/>
    <property type="match status" value="1"/>
</dbReference>
<dbReference type="InterPro" id="IPR011010">
    <property type="entry name" value="DNA_brk_join_enz"/>
</dbReference>
<keyword evidence="9" id="KW-1185">Reference proteome</keyword>
<dbReference type="EMBL" id="JAAMFK010000002">
    <property type="protein sequence ID" value="MBS9338350.1"/>
    <property type="molecule type" value="Genomic_DNA"/>
</dbReference>
<dbReference type="PROSITE" id="PS51900">
    <property type="entry name" value="CB"/>
    <property type="match status" value="1"/>
</dbReference>
<evidence type="ECO:0000256" key="5">
    <source>
        <dbReference type="PROSITE-ProRule" id="PRU01248"/>
    </source>
</evidence>
<dbReference type="Pfam" id="PF14657">
    <property type="entry name" value="Arm-DNA-bind_4"/>
    <property type="match status" value="1"/>
</dbReference>
<dbReference type="Proteomes" id="UP001519504">
    <property type="component" value="Unassembled WGS sequence"/>
</dbReference>
<dbReference type="InterPro" id="IPR028259">
    <property type="entry name" value="AP2-like_int_N"/>
</dbReference>
<comment type="similarity">
    <text evidence="1">Belongs to the 'phage' integrase family.</text>
</comment>
<organism evidence="8 9">
    <name type="scientific">Fructobacillus broussonetiae</name>
    <dbReference type="NCBI Taxonomy" id="2713173"/>
    <lineage>
        <taxon>Bacteria</taxon>
        <taxon>Bacillati</taxon>
        <taxon>Bacillota</taxon>
        <taxon>Bacilli</taxon>
        <taxon>Lactobacillales</taxon>
        <taxon>Lactobacillaceae</taxon>
        <taxon>Fructobacillus</taxon>
    </lineage>
</organism>
<keyword evidence="2" id="KW-0229">DNA integration</keyword>
<name>A0ABS5QYS9_9LACO</name>
<evidence type="ECO:0000313" key="8">
    <source>
        <dbReference type="EMBL" id="MBS9338350.1"/>
    </source>
</evidence>
<dbReference type="PANTHER" id="PTHR30629:SF2">
    <property type="entry name" value="PROPHAGE INTEGRASE INTS-RELATED"/>
    <property type="match status" value="1"/>
</dbReference>
<dbReference type="SUPFAM" id="SSF56349">
    <property type="entry name" value="DNA breaking-rejoining enzymes"/>
    <property type="match status" value="1"/>
</dbReference>
<evidence type="ECO:0000313" key="9">
    <source>
        <dbReference type="Proteomes" id="UP001519504"/>
    </source>
</evidence>
<proteinExistence type="inferred from homology"/>
<dbReference type="InterPro" id="IPR013762">
    <property type="entry name" value="Integrase-like_cat_sf"/>
</dbReference>
<evidence type="ECO:0000259" key="6">
    <source>
        <dbReference type="PROSITE" id="PS51898"/>
    </source>
</evidence>
<evidence type="ECO:0000256" key="2">
    <source>
        <dbReference type="ARBA" id="ARBA00022908"/>
    </source>
</evidence>
<evidence type="ECO:0000256" key="3">
    <source>
        <dbReference type="ARBA" id="ARBA00023125"/>
    </source>
</evidence>
<keyword evidence="4" id="KW-0233">DNA recombination</keyword>
<accession>A0ABS5QYS9</accession>
<feature type="domain" description="Tyr recombinase" evidence="6">
    <location>
        <begin position="163"/>
        <end position="350"/>
    </location>
</feature>
<evidence type="ECO:0000259" key="7">
    <source>
        <dbReference type="PROSITE" id="PS51900"/>
    </source>
</evidence>
<protein>
    <submittedName>
        <fullName evidence="8">Site-specific integrase</fullName>
    </submittedName>
</protein>
<dbReference type="InterPro" id="IPR044068">
    <property type="entry name" value="CB"/>
</dbReference>
<dbReference type="Gene3D" id="1.10.443.10">
    <property type="entry name" value="Intergrase catalytic core"/>
    <property type="match status" value="1"/>
</dbReference>
<dbReference type="InterPro" id="IPR010998">
    <property type="entry name" value="Integrase_recombinase_N"/>
</dbReference>
<dbReference type="RefSeq" id="WP_213808637.1">
    <property type="nucleotide sequence ID" value="NZ_JAAMFK010000002.1"/>
</dbReference>
<comment type="caution">
    <text evidence="8">The sequence shown here is derived from an EMBL/GenBank/DDBJ whole genome shotgun (WGS) entry which is preliminary data.</text>
</comment>
<dbReference type="CDD" id="cd01189">
    <property type="entry name" value="INT_ICEBs1_C_like"/>
    <property type="match status" value="1"/>
</dbReference>